<organism evidence="4 5">
    <name type="scientific">Eiseniibacteriota bacterium</name>
    <dbReference type="NCBI Taxonomy" id="2212470"/>
    <lineage>
        <taxon>Bacteria</taxon>
        <taxon>Candidatus Eiseniibacteriota</taxon>
    </lineage>
</organism>
<keyword evidence="2" id="KW-0812">Transmembrane</keyword>
<keyword evidence="2" id="KW-1133">Transmembrane helix</keyword>
<dbReference type="Pfam" id="PF13860">
    <property type="entry name" value="FlgD_ig"/>
    <property type="match status" value="1"/>
</dbReference>
<comment type="caution">
    <text evidence="4">The sequence shown here is derived from an EMBL/GenBank/DDBJ whole genome shotgun (WGS) entry which is preliminary data.</text>
</comment>
<feature type="region of interest" description="Disordered" evidence="1">
    <location>
        <begin position="1"/>
        <end position="31"/>
    </location>
</feature>
<reference evidence="4 5" key="1">
    <citation type="submission" date="2020-04" db="EMBL/GenBank/DDBJ databases">
        <title>Metagenomic profiling of ammonia- and methane-oxidizing microorganisms in a Dutch drinking water treatment plant.</title>
        <authorList>
            <person name="Poghosyan L."/>
            <person name="Leucker S."/>
        </authorList>
    </citation>
    <scope>NUCLEOTIDE SEQUENCE [LARGE SCALE GENOMIC DNA]</scope>
    <source>
        <strain evidence="4">S-RSF-IL-03</strain>
    </source>
</reference>
<dbReference type="InterPro" id="IPR026444">
    <property type="entry name" value="Secre_tail"/>
</dbReference>
<sequence length="594" mass="64378">MRPPDGGRTAGTETGARPLTQNRGRMPRAQPPFARCAQERVRHWITCASQHRRELQMQKDRRLLTGAMCAWLLFLIAPPLAAQCMLANPSFEVLGSAGSVFAGWNQFGPVGSSTSALHGGRAARVTGPNSGTWNVSGYWQAMACAPGKRWSTSVNVFHSSTTPLTGGSQAILNIEWRGTSGNLISYESHAAAAASTPTDVWRVYSVESQAAPTGTASIHFVLGVLQGPTDPTPQVLFDAPTCVSMGPPTLESLQWSDFPGGRTVDFSGRVWRVKGPGFYGPGPNLFDNGSNAVWVDAVGRLHMTIHKIGASWHSSEVVLNDALGYGDYVFTTRGRLDQFDVNTVLGLFLWEYGACYDVNYLWWNPYNEIDVEFSRWGNPGNANMQFVAQPFNGAGNLVRFNVTFADSELTSHAMRWLPGRVEYRSWRGGPDAESTANMIASWTYTGAHIPRPEAPRVHLNMWQLAAPTATQETVFDAFTFRPACPSGTCQIVAVPPLAPPSGPLAILTAAMPNPFASAATIRYSTAVSGHVELVIYDISGRRVRSLVSGVLGAGAHEVGWNRLSDDGARARPGLYLARLRALGTVSTRRLIVTE</sequence>
<feature type="compositionally biased region" description="Low complexity" evidence="1">
    <location>
        <begin position="1"/>
        <end position="17"/>
    </location>
</feature>
<dbReference type="AlphaFoldDB" id="A0A849SBP5"/>
<evidence type="ECO:0000256" key="1">
    <source>
        <dbReference type="SAM" id="MobiDB-lite"/>
    </source>
</evidence>
<accession>A0A849SBP5</accession>
<dbReference type="EMBL" id="JABFRW010000029">
    <property type="protein sequence ID" value="NOT33098.1"/>
    <property type="molecule type" value="Genomic_DNA"/>
</dbReference>
<keyword evidence="2" id="KW-0472">Membrane</keyword>
<evidence type="ECO:0000313" key="5">
    <source>
        <dbReference type="Proteomes" id="UP000580839"/>
    </source>
</evidence>
<evidence type="ECO:0000259" key="3">
    <source>
        <dbReference type="Pfam" id="PF13860"/>
    </source>
</evidence>
<dbReference type="SUPFAM" id="SSF49899">
    <property type="entry name" value="Concanavalin A-like lectins/glucanases"/>
    <property type="match status" value="1"/>
</dbReference>
<evidence type="ECO:0000313" key="4">
    <source>
        <dbReference type="EMBL" id="NOT33098.1"/>
    </source>
</evidence>
<feature type="domain" description="FlgD/Vpr Ig-like" evidence="3">
    <location>
        <begin position="524"/>
        <end position="579"/>
    </location>
</feature>
<dbReference type="Gene3D" id="2.60.40.4070">
    <property type="match status" value="1"/>
</dbReference>
<dbReference type="Proteomes" id="UP000580839">
    <property type="component" value="Unassembled WGS sequence"/>
</dbReference>
<evidence type="ECO:0000256" key="2">
    <source>
        <dbReference type="SAM" id="Phobius"/>
    </source>
</evidence>
<name>A0A849SBP5_UNCEI</name>
<protein>
    <submittedName>
        <fullName evidence="4">T9SS type A sorting domain-containing protein</fullName>
    </submittedName>
</protein>
<gene>
    <name evidence="4" type="ORF">HOP12_02900</name>
</gene>
<proteinExistence type="predicted"/>
<dbReference type="NCBIfam" id="TIGR04183">
    <property type="entry name" value="Por_Secre_tail"/>
    <property type="match status" value="1"/>
</dbReference>
<dbReference type="InterPro" id="IPR013320">
    <property type="entry name" value="ConA-like_dom_sf"/>
</dbReference>
<dbReference type="Gene3D" id="2.60.120.260">
    <property type="entry name" value="Galactose-binding domain-like"/>
    <property type="match status" value="1"/>
</dbReference>
<feature type="transmembrane region" description="Helical" evidence="2">
    <location>
        <begin position="63"/>
        <end position="81"/>
    </location>
</feature>
<dbReference type="InterPro" id="IPR025965">
    <property type="entry name" value="FlgD/Vpr_Ig-like"/>
</dbReference>